<sequence length="83" mass="9506">MARTQLLRDWAIEEFGEKECPSYITLLSYAKNKMIYPPPKKAGRYWRVDKGARFVGVIAQPVITPKDDPRLLRILSDGSPTKI</sequence>
<dbReference type="KEGG" id="ysi:BF17_21555"/>
<dbReference type="EMBL" id="CP007230">
    <property type="protein sequence ID" value="AHK21557.1"/>
    <property type="molecule type" value="Genomic_DNA"/>
</dbReference>
<dbReference type="RefSeq" id="WP_025384175.1">
    <property type="nucleotide sequence ID" value="NZ_CABIHS010000112.1"/>
</dbReference>
<gene>
    <name evidence="1" type="ORF">BF17_21555</name>
    <name evidence="2" type="ORF">ERS008667_03558</name>
</gene>
<dbReference type="SUPFAM" id="SSF46955">
    <property type="entry name" value="Putative DNA-binding domain"/>
    <property type="match status" value="1"/>
</dbReference>
<accession>A0A0T9R858</accession>
<reference evidence="2 4" key="2">
    <citation type="submission" date="2015-03" db="EMBL/GenBank/DDBJ databases">
        <authorList>
            <person name="Murphy D."/>
        </authorList>
    </citation>
    <scope>NUCLEOTIDE SEQUENCE [LARGE SCALE GENOMIC DNA]</scope>
    <source>
        <strain evidence="2 4">Y233</strain>
    </source>
</reference>
<evidence type="ECO:0000313" key="2">
    <source>
        <dbReference type="EMBL" id="CNI49529.1"/>
    </source>
</evidence>
<dbReference type="Proteomes" id="UP000019439">
    <property type="component" value="Chromosome"/>
</dbReference>
<reference evidence="1 3" key="1">
    <citation type="journal article" date="2014" name="Genome Announc.">
        <title>Genome Sequence of Yersinia similis Y228T, a Member of the Yersinia pseudotuberculosis Complex.</title>
        <authorList>
            <person name="Sprague L.D."/>
            <person name="Neubauer H."/>
        </authorList>
    </citation>
    <scope>NUCLEOTIDE SEQUENCE [LARGE SCALE GENOMIC DNA]</scope>
    <source>
        <strain evidence="1 3">228</strain>
    </source>
</reference>
<dbReference type="InterPro" id="IPR038137">
    <property type="entry name" value="Excisionase-like_sf"/>
</dbReference>
<keyword evidence="3" id="KW-1185">Reference proteome</keyword>
<proteinExistence type="predicted"/>
<protein>
    <submittedName>
        <fullName evidence="1 2">Excisionase</fullName>
    </submittedName>
</protein>
<evidence type="ECO:0000313" key="4">
    <source>
        <dbReference type="Proteomes" id="UP000038204"/>
    </source>
</evidence>
<dbReference type="Gene3D" id="1.10.1660.20">
    <property type="match status" value="1"/>
</dbReference>
<dbReference type="Proteomes" id="UP000038204">
    <property type="component" value="Unassembled WGS sequence"/>
</dbReference>
<dbReference type="GeneID" id="96665941"/>
<evidence type="ECO:0000313" key="3">
    <source>
        <dbReference type="Proteomes" id="UP000019439"/>
    </source>
</evidence>
<name>A0A0T9R858_9GAMM</name>
<dbReference type="EMBL" id="CQBK01000033">
    <property type="protein sequence ID" value="CNI49529.1"/>
    <property type="molecule type" value="Genomic_DNA"/>
</dbReference>
<organism evidence="2 4">
    <name type="scientific">Yersinia similis</name>
    <dbReference type="NCBI Taxonomy" id="367190"/>
    <lineage>
        <taxon>Bacteria</taxon>
        <taxon>Pseudomonadati</taxon>
        <taxon>Pseudomonadota</taxon>
        <taxon>Gammaproteobacteria</taxon>
        <taxon>Enterobacterales</taxon>
        <taxon>Yersiniaceae</taxon>
        <taxon>Yersinia</taxon>
    </lineage>
</organism>
<evidence type="ECO:0000313" key="1">
    <source>
        <dbReference type="EMBL" id="AHK21557.1"/>
    </source>
</evidence>
<dbReference type="InterPro" id="IPR009061">
    <property type="entry name" value="DNA-bd_dom_put_sf"/>
</dbReference>
<dbReference type="AlphaFoldDB" id="A0A0T9R858"/>